<dbReference type="InterPro" id="IPR001045">
    <property type="entry name" value="Spermi_synthase"/>
</dbReference>
<accession>A0A832N662</accession>
<dbReference type="SUPFAM" id="SSF53335">
    <property type="entry name" value="S-adenosyl-L-methionine-dependent methyltransferases"/>
    <property type="match status" value="1"/>
</dbReference>
<sequence>HWFSEQHAGAGSAFSVKIKEKLHEEQTPFQHIEIYDTEEFGKLMVIDGCYMVTSRDNFIYHEMMTHPALFTHPDPKKVLIIGGGDCGTLREVLKHRDVERAWQVDIDEAVTRLSEKYFPELCIANGDGRAELLFEDGIKWIQESEPGSLDLIIVDSTDPIGPAEGLFGEAFYKDCFRALHSDGILVQQSESPLYHLELLKNMHKAMRHVGFNATKTHHFPQPSYPSGWWSATMASKEATGLAGFREDDVRNKTFKTRYYNADMHKAALAQPEFCKAAGLA</sequence>
<evidence type="ECO:0000256" key="7">
    <source>
        <dbReference type="RuleBase" id="RU003836"/>
    </source>
</evidence>
<protein>
    <recommendedName>
        <fullName evidence="5 8">Spermidine synthase</fullName>
        <ecNumber evidence="5 8">2.5.1.16</ecNumber>
    </recommendedName>
</protein>
<feature type="active site" description="Proton acceptor" evidence="6">
    <location>
        <position position="155"/>
    </location>
</feature>
<comment type="caution">
    <text evidence="10">The sequence shown here is derived from an EMBL/GenBank/DDBJ whole genome shotgun (WGS) entry which is preliminary data.</text>
</comment>
<evidence type="ECO:0000259" key="9">
    <source>
        <dbReference type="PROSITE" id="PS51006"/>
    </source>
</evidence>
<evidence type="ECO:0000256" key="1">
    <source>
        <dbReference type="ARBA" id="ARBA00007867"/>
    </source>
</evidence>
<dbReference type="InterPro" id="IPR030373">
    <property type="entry name" value="PABS_CS"/>
</dbReference>
<proteinExistence type="inferred from homology"/>
<organism evidence="10">
    <name type="scientific">Candidatus Tenderia electrophaga</name>
    <dbReference type="NCBI Taxonomy" id="1748243"/>
    <lineage>
        <taxon>Bacteria</taxon>
        <taxon>Pseudomonadati</taxon>
        <taxon>Pseudomonadota</taxon>
        <taxon>Gammaproteobacteria</taxon>
        <taxon>Candidatus Tenderiales</taxon>
        <taxon>Candidatus Tenderiaceae</taxon>
        <taxon>Candidatus Tenderia</taxon>
    </lineage>
</organism>
<dbReference type="Gene3D" id="2.30.140.10">
    <property type="entry name" value="Spermidine synthase, tetramerisation domain"/>
    <property type="match status" value="1"/>
</dbReference>
<dbReference type="HAMAP" id="MF_00198">
    <property type="entry name" value="Spermidine_synth"/>
    <property type="match status" value="1"/>
</dbReference>
<gene>
    <name evidence="10" type="ORF">ENJ65_02260</name>
</gene>
<keyword evidence="2 6" id="KW-0808">Transferase</keyword>
<dbReference type="GO" id="GO:0005829">
    <property type="term" value="C:cytosol"/>
    <property type="evidence" value="ECO:0007669"/>
    <property type="project" value="TreeGrafter"/>
</dbReference>
<evidence type="ECO:0000256" key="8">
    <source>
        <dbReference type="RuleBase" id="RU003837"/>
    </source>
</evidence>
<dbReference type="GO" id="GO:0008295">
    <property type="term" value="P:spermidine biosynthetic process"/>
    <property type="evidence" value="ECO:0007669"/>
    <property type="project" value="UniProtKB-UniRule"/>
</dbReference>
<name>A0A832N662_9GAMM</name>
<dbReference type="GO" id="GO:0004766">
    <property type="term" value="F:spermidine synthase activity"/>
    <property type="evidence" value="ECO:0007669"/>
    <property type="project" value="UniProtKB-UniRule"/>
</dbReference>
<evidence type="ECO:0000256" key="3">
    <source>
        <dbReference type="ARBA" id="ARBA00023066"/>
    </source>
</evidence>
<dbReference type="PROSITE" id="PS01330">
    <property type="entry name" value="PABS_1"/>
    <property type="match status" value="1"/>
</dbReference>
<dbReference type="NCBIfam" id="TIGR00417">
    <property type="entry name" value="speE"/>
    <property type="match status" value="1"/>
</dbReference>
<dbReference type="UniPathway" id="UPA00248">
    <property type="reaction ID" value="UER00314"/>
</dbReference>
<dbReference type="InterPro" id="IPR035246">
    <property type="entry name" value="Spermidine_synt_N"/>
</dbReference>
<dbReference type="PANTHER" id="PTHR11558:SF11">
    <property type="entry name" value="SPERMIDINE SYNTHASE"/>
    <property type="match status" value="1"/>
</dbReference>
<dbReference type="PROSITE" id="PS51006">
    <property type="entry name" value="PABS_2"/>
    <property type="match status" value="1"/>
</dbReference>
<evidence type="ECO:0000256" key="4">
    <source>
        <dbReference type="ARBA" id="ARBA00023115"/>
    </source>
</evidence>
<reference evidence="10" key="1">
    <citation type="journal article" date="2020" name="mSystems">
        <title>Genome- and Community-Level Interaction Insights into Carbon Utilization and Element Cycling Functions of Hydrothermarchaeota in Hydrothermal Sediment.</title>
        <authorList>
            <person name="Zhou Z."/>
            <person name="Liu Y."/>
            <person name="Xu W."/>
            <person name="Pan J."/>
            <person name="Luo Z.H."/>
            <person name="Li M."/>
        </authorList>
    </citation>
    <scope>NUCLEOTIDE SEQUENCE [LARGE SCALE GENOMIC DNA]</scope>
    <source>
        <strain evidence="10">HyVt-505</strain>
    </source>
</reference>
<dbReference type="NCBIfam" id="NF002010">
    <property type="entry name" value="PRK00811.1"/>
    <property type="match status" value="1"/>
</dbReference>
<dbReference type="AlphaFoldDB" id="A0A832N662"/>
<evidence type="ECO:0000256" key="6">
    <source>
        <dbReference type="PROSITE-ProRule" id="PRU00354"/>
    </source>
</evidence>
<dbReference type="Pfam" id="PF01564">
    <property type="entry name" value="Spermine_synth"/>
    <property type="match status" value="1"/>
</dbReference>
<dbReference type="EC" id="2.5.1.16" evidence="5 8"/>
<dbReference type="InterPro" id="IPR029063">
    <property type="entry name" value="SAM-dependent_MTases_sf"/>
</dbReference>
<dbReference type="Gene3D" id="3.40.50.150">
    <property type="entry name" value="Vaccinia Virus protein VP39"/>
    <property type="match status" value="1"/>
</dbReference>
<dbReference type="EMBL" id="DRNF01000144">
    <property type="protein sequence ID" value="HHJ80436.1"/>
    <property type="molecule type" value="Genomic_DNA"/>
</dbReference>
<evidence type="ECO:0000256" key="2">
    <source>
        <dbReference type="ARBA" id="ARBA00022679"/>
    </source>
</evidence>
<dbReference type="InterPro" id="IPR037163">
    <property type="entry name" value="Spermidine_synt_N_sf"/>
</dbReference>
<feature type="non-terminal residue" evidence="10">
    <location>
        <position position="1"/>
    </location>
</feature>
<evidence type="ECO:0000256" key="5">
    <source>
        <dbReference type="NCBIfam" id="TIGR00417"/>
    </source>
</evidence>
<evidence type="ECO:0000313" key="10">
    <source>
        <dbReference type="EMBL" id="HHJ80436.1"/>
    </source>
</evidence>
<dbReference type="Proteomes" id="UP000885832">
    <property type="component" value="Unassembled WGS sequence"/>
</dbReference>
<feature type="domain" description="PABS" evidence="9">
    <location>
        <begin position="1"/>
        <end position="236"/>
    </location>
</feature>
<dbReference type="PANTHER" id="PTHR11558">
    <property type="entry name" value="SPERMIDINE/SPERMINE SYNTHASE"/>
    <property type="match status" value="1"/>
</dbReference>
<keyword evidence="4 6" id="KW-0620">Polyamine biosynthesis</keyword>
<keyword evidence="3 8" id="KW-0745">Spermidine biosynthesis</keyword>
<dbReference type="InterPro" id="IPR030374">
    <property type="entry name" value="PABS"/>
</dbReference>
<dbReference type="Pfam" id="PF17284">
    <property type="entry name" value="Spermine_synt_N"/>
    <property type="match status" value="1"/>
</dbReference>
<comment type="similarity">
    <text evidence="1 7">Belongs to the spermidine/spermine synthase family.</text>
</comment>
<comment type="catalytic activity">
    <reaction evidence="8">
        <text>S-adenosyl 3-(methylsulfanyl)propylamine + putrescine = S-methyl-5'-thioadenosine + spermidine + H(+)</text>
        <dbReference type="Rhea" id="RHEA:12721"/>
        <dbReference type="ChEBI" id="CHEBI:15378"/>
        <dbReference type="ChEBI" id="CHEBI:17509"/>
        <dbReference type="ChEBI" id="CHEBI:57443"/>
        <dbReference type="ChEBI" id="CHEBI:57834"/>
        <dbReference type="ChEBI" id="CHEBI:326268"/>
        <dbReference type="EC" id="2.5.1.16"/>
    </reaction>
</comment>